<evidence type="ECO:0000256" key="6">
    <source>
        <dbReference type="ARBA" id="ARBA00023235"/>
    </source>
</evidence>
<dbReference type="GO" id="GO:0006265">
    <property type="term" value="P:DNA topological change"/>
    <property type="evidence" value="ECO:0007669"/>
    <property type="project" value="UniProtKB-UniRule"/>
</dbReference>
<dbReference type="InterPro" id="IPR050220">
    <property type="entry name" value="Type_II_DNA_Topoisomerases"/>
</dbReference>
<feature type="active site" description="O-(5'-phospho-DNA)-tyrosine intermediate" evidence="7">
    <location>
        <position position="121"/>
    </location>
</feature>
<feature type="domain" description="Topo IIA-type catalytic" evidence="9">
    <location>
        <begin position="33"/>
        <end position="520"/>
    </location>
</feature>
<feature type="coiled-coil region" evidence="8">
    <location>
        <begin position="458"/>
        <end position="492"/>
    </location>
</feature>
<dbReference type="GO" id="GO:0003677">
    <property type="term" value="F:DNA binding"/>
    <property type="evidence" value="ECO:0007669"/>
    <property type="project" value="UniProtKB-UniRule"/>
</dbReference>
<dbReference type="InterPro" id="IPR013758">
    <property type="entry name" value="Topo_IIA_A/C_ab"/>
</dbReference>
<proteinExistence type="inferred from homology"/>
<evidence type="ECO:0000313" key="10">
    <source>
        <dbReference type="EMBL" id="OGG51697.1"/>
    </source>
</evidence>
<evidence type="ECO:0000256" key="8">
    <source>
        <dbReference type="SAM" id="Coils"/>
    </source>
</evidence>
<gene>
    <name evidence="10" type="ORF">A3F84_23390</name>
</gene>
<dbReference type="EC" id="5.6.2.2" evidence="3"/>
<dbReference type="FunFam" id="1.10.268.10:FF:000001">
    <property type="entry name" value="DNA gyrase subunit A"/>
    <property type="match status" value="1"/>
</dbReference>
<dbReference type="AlphaFoldDB" id="A0A1F6CRF7"/>
<comment type="caution">
    <text evidence="10">The sequence shown here is derived from an EMBL/GenBank/DDBJ whole genome shotgun (WGS) entry which is preliminary data.</text>
</comment>
<dbReference type="NCBIfam" id="TIGR01063">
    <property type="entry name" value="gyrA"/>
    <property type="match status" value="1"/>
</dbReference>
<sequence>MMQRQRIVPVNLGDEMKQSYLGYSISTLVARALPDVRDGLKPSQRRILVAMNDLSLAPNRQHRKCAKITGDTSGNYHPHGEAVVYPTLVHLAQDWKMRYPLVDGQGNFGSIDGFPPAAMRYTEARLTGPAMEMLADLEKDTVAFMPNYDDRLEEPRVLPSKFPNLICNGSSGIGVAMATQIPPHNLGEVVDGLVALTEDPDLDVDGLMRHIKAPDFPTGGTIFGVSGVQEAYRTGKGLITVRARANVETLANGRENIVITEIPFMVVKANLLEKMADLVRDKKVEGISNIRDESDRDGLRIVVELKRDADATVALNNLYRHSMLQSSFGIITLALVDGWPKLLTLKELLQRYLDHRHDVVVRRAQFELGVAQRRAHILEGFKKALDNLDLTIQIIRQSDTPEAAKDALMARVELGGPLEVVHRDAQLTMGERAGRGLSAEQAQAILSMALQRLTGMERQKIEDEYLGLLKEISRLEALLASKARRMKLIKDELLEMKKKYGDDRRTEVVLSAEEFNIEDLIAEEDMVISISHGGYIKRIPVSAYRRQRRGGRGVTGMTTKEEDFVEHLFIASTHSYILFMTNKGRCHWLKVYDISQGGRASKGRSVANMLELDPDEKVAAIVPVKAFDDQHFLVQCTKQGLIKKTP</sequence>
<feature type="non-terminal residue" evidence="10">
    <location>
        <position position="646"/>
    </location>
</feature>
<dbReference type="InterPro" id="IPR013760">
    <property type="entry name" value="Topo_IIA-like_dom_sf"/>
</dbReference>
<evidence type="ECO:0000256" key="2">
    <source>
        <dbReference type="ARBA" id="ARBA00008263"/>
    </source>
</evidence>
<keyword evidence="8" id="KW-0175">Coiled coil</keyword>
<evidence type="ECO:0000256" key="1">
    <source>
        <dbReference type="ARBA" id="ARBA00000185"/>
    </source>
</evidence>
<protein>
    <recommendedName>
        <fullName evidence="3">DNA topoisomerase (ATP-hydrolyzing)</fullName>
        <ecNumber evidence="3">5.6.2.2</ecNumber>
    </recommendedName>
</protein>
<dbReference type="SUPFAM" id="SSF56719">
    <property type="entry name" value="Type II DNA topoisomerase"/>
    <property type="match status" value="1"/>
</dbReference>
<dbReference type="Gene3D" id="1.10.268.10">
    <property type="entry name" value="Topoisomerase, domain 3"/>
    <property type="match status" value="1"/>
</dbReference>
<dbReference type="Proteomes" id="UP000178606">
    <property type="component" value="Unassembled WGS sequence"/>
</dbReference>
<dbReference type="SUPFAM" id="SSF101904">
    <property type="entry name" value="GyrA/ParC C-terminal domain-like"/>
    <property type="match status" value="1"/>
</dbReference>
<dbReference type="GO" id="GO:0003918">
    <property type="term" value="F:DNA topoisomerase type II (double strand cut, ATP-hydrolyzing) activity"/>
    <property type="evidence" value="ECO:0007669"/>
    <property type="project" value="UniProtKB-EC"/>
</dbReference>
<comment type="similarity">
    <text evidence="2">Belongs to the type II topoisomerase GyrA/ParC subunit family.</text>
</comment>
<dbReference type="EMBL" id="MFKF01000173">
    <property type="protein sequence ID" value="OGG51697.1"/>
    <property type="molecule type" value="Genomic_DNA"/>
</dbReference>
<evidence type="ECO:0000256" key="3">
    <source>
        <dbReference type="ARBA" id="ARBA00012895"/>
    </source>
</evidence>
<evidence type="ECO:0000256" key="7">
    <source>
        <dbReference type="PROSITE-ProRule" id="PRU01384"/>
    </source>
</evidence>
<dbReference type="InterPro" id="IPR002205">
    <property type="entry name" value="Topo_IIA_dom_A"/>
</dbReference>
<dbReference type="NCBIfam" id="NF004044">
    <property type="entry name" value="PRK05561.1"/>
    <property type="match status" value="1"/>
</dbReference>
<dbReference type="GO" id="GO:0005737">
    <property type="term" value="C:cytoplasm"/>
    <property type="evidence" value="ECO:0007669"/>
    <property type="project" value="TreeGrafter"/>
</dbReference>
<organism evidence="10 11">
    <name type="scientific">Handelsmanbacteria sp. (strain RIFCSPLOWO2_12_FULL_64_10)</name>
    <dbReference type="NCBI Taxonomy" id="1817868"/>
    <lineage>
        <taxon>Bacteria</taxon>
        <taxon>Candidatus Handelsmaniibacteriota</taxon>
    </lineage>
</organism>
<dbReference type="GO" id="GO:0005524">
    <property type="term" value="F:ATP binding"/>
    <property type="evidence" value="ECO:0007669"/>
    <property type="project" value="InterPro"/>
</dbReference>
<dbReference type="GO" id="GO:0009330">
    <property type="term" value="C:DNA topoisomerase type II (double strand cut, ATP-hydrolyzing) complex"/>
    <property type="evidence" value="ECO:0007669"/>
    <property type="project" value="TreeGrafter"/>
</dbReference>
<dbReference type="Pfam" id="PF03989">
    <property type="entry name" value="DNA_gyraseA_C"/>
    <property type="match status" value="2"/>
</dbReference>
<evidence type="ECO:0000259" key="9">
    <source>
        <dbReference type="PROSITE" id="PS52040"/>
    </source>
</evidence>
<dbReference type="InterPro" id="IPR006691">
    <property type="entry name" value="GyrA/parC_rep"/>
</dbReference>
<evidence type="ECO:0000256" key="4">
    <source>
        <dbReference type="ARBA" id="ARBA00023029"/>
    </source>
</evidence>
<name>A0A1F6CRF7_HANXR</name>
<dbReference type="Gene3D" id="2.120.10.90">
    <property type="entry name" value="DNA gyrase/topoisomerase IV, subunit A, C-terminal"/>
    <property type="match status" value="1"/>
</dbReference>
<dbReference type="InterPro" id="IPR035516">
    <property type="entry name" value="Gyrase/topoIV_suA_C"/>
</dbReference>
<accession>A0A1F6CRF7</accession>
<evidence type="ECO:0000313" key="11">
    <source>
        <dbReference type="Proteomes" id="UP000178606"/>
    </source>
</evidence>
<reference evidence="10 11" key="1">
    <citation type="journal article" date="2016" name="Nat. Commun.">
        <title>Thousands of microbial genomes shed light on interconnected biogeochemical processes in an aquifer system.</title>
        <authorList>
            <person name="Anantharaman K."/>
            <person name="Brown C.T."/>
            <person name="Hug L.A."/>
            <person name="Sharon I."/>
            <person name="Castelle C.J."/>
            <person name="Probst A.J."/>
            <person name="Thomas B.C."/>
            <person name="Singh A."/>
            <person name="Wilkins M.J."/>
            <person name="Karaoz U."/>
            <person name="Brodie E.L."/>
            <person name="Williams K.H."/>
            <person name="Hubbard S.S."/>
            <person name="Banfield J.F."/>
        </authorList>
    </citation>
    <scope>NUCLEOTIDE SEQUENCE [LARGE SCALE GENOMIC DNA]</scope>
    <source>
        <strain evidence="11">RIFCSPLOWO2_12_FULL_64_10</strain>
    </source>
</reference>
<dbReference type="PROSITE" id="PS52040">
    <property type="entry name" value="TOPO_IIA"/>
    <property type="match status" value="1"/>
</dbReference>
<dbReference type="PANTHER" id="PTHR43493:SF5">
    <property type="entry name" value="DNA GYRASE SUBUNIT A, CHLOROPLASTIC_MITOCHONDRIAL"/>
    <property type="match status" value="1"/>
</dbReference>
<comment type="catalytic activity">
    <reaction evidence="1 7">
        <text>ATP-dependent breakage, passage and rejoining of double-stranded DNA.</text>
        <dbReference type="EC" id="5.6.2.2"/>
    </reaction>
</comment>
<dbReference type="CDD" id="cd00187">
    <property type="entry name" value="TOP4c"/>
    <property type="match status" value="1"/>
</dbReference>
<dbReference type="NCBIfam" id="NF004043">
    <property type="entry name" value="PRK05560.1"/>
    <property type="match status" value="1"/>
</dbReference>
<evidence type="ECO:0000256" key="5">
    <source>
        <dbReference type="ARBA" id="ARBA00023125"/>
    </source>
</evidence>
<dbReference type="Gene3D" id="3.90.199.10">
    <property type="entry name" value="Topoisomerase II, domain 5"/>
    <property type="match status" value="1"/>
</dbReference>
<keyword evidence="4 7" id="KW-0799">Topoisomerase</keyword>
<dbReference type="PANTHER" id="PTHR43493">
    <property type="entry name" value="DNA GYRASE/TOPOISOMERASE SUBUNIT A"/>
    <property type="match status" value="1"/>
</dbReference>
<dbReference type="Pfam" id="PF00521">
    <property type="entry name" value="DNA_topoisoIV"/>
    <property type="match status" value="1"/>
</dbReference>
<dbReference type="SMART" id="SM00434">
    <property type="entry name" value="TOP4c"/>
    <property type="match status" value="1"/>
</dbReference>
<keyword evidence="5 7" id="KW-0238">DNA-binding</keyword>
<dbReference type="Gene3D" id="3.30.1360.40">
    <property type="match status" value="1"/>
</dbReference>
<dbReference type="InterPro" id="IPR013757">
    <property type="entry name" value="Topo_IIA_A_a_sf"/>
</dbReference>
<keyword evidence="6 7" id="KW-0413">Isomerase</keyword>
<dbReference type="FunFam" id="3.30.1360.40:FF:000002">
    <property type="entry name" value="DNA gyrase subunit A"/>
    <property type="match status" value="1"/>
</dbReference>